<reference evidence="1 2" key="1">
    <citation type="submission" date="2018-05" db="EMBL/GenBank/DDBJ databases">
        <title>Paenibacillus flagellatus sp. nov., isolated from selenium mineral soil.</title>
        <authorList>
            <person name="Dai X."/>
        </authorList>
    </citation>
    <scope>NUCLEOTIDE SEQUENCE [LARGE SCALE GENOMIC DNA]</scope>
    <source>
        <strain evidence="1 2">DXL2</strain>
    </source>
</reference>
<dbReference type="EMBL" id="QJVJ01000010">
    <property type="protein sequence ID" value="PYI52188.1"/>
    <property type="molecule type" value="Genomic_DNA"/>
</dbReference>
<dbReference type="OrthoDB" id="2628251at2"/>
<proteinExistence type="predicted"/>
<evidence type="ECO:0000313" key="2">
    <source>
        <dbReference type="Proteomes" id="UP000247476"/>
    </source>
</evidence>
<name>A0A2V5JZB5_9BACL</name>
<keyword evidence="2" id="KW-1185">Reference proteome</keyword>
<sequence length="62" mass="7102">MAWTSVWSNDRIEVRYDDGDRTAMIEVNDGGLVPAYMTLSLEKAELDELLGALNRVRRLMDE</sequence>
<evidence type="ECO:0000313" key="1">
    <source>
        <dbReference type="EMBL" id="PYI52188.1"/>
    </source>
</evidence>
<comment type="caution">
    <text evidence="1">The sequence shown here is derived from an EMBL/GenBank/DDBJ whole genome shotgun (WGS) entry which is preliminary data.</text>
</comment>
<dbReference type="Proteomes" id="UP000247476">
    <property type="component" value="Unassembled WGS sequence"/>
</dbReference>
<dbReference type="RefSeq" id="WP_110842261.1">
    <property type="nucleotide sequence ID" value="NZ_QJVJ01000010.1"/>
</dbReference>
<accession>A0A2V5JZB5</accession>
<protein>
    <submittedName>
        <fullName evidence="1">Uncharacterized protein</fullName>
    </submittedName>
</protein>
<gene>
    <name evidence="1" type="ORF">DLM86_22195</name>
</gene>
<dbReference type="AlphaFoldDB" id="A0A2V5JZB5"/>
<organism evidence="1 2">
    <name type="scientific">Paenibacillus flagellatus</name>
    <dbReference type="NCBI Taxonomy" id="2211139"/>
    <lineage>
        <taxon>Bacteria</taxon>
        <taxon>Bacillati</taxon>
        <taxon>Bacillota</taxon>
        <taxon>Bacilli</taxon>
        <taxon>Bacillales</taxon>
        <taxon>Paenibacillaceae</taxon>
        <taxon>Paenibacillus</taxon>
    </lineage>
</organism>